<dbReference type="AlphaFoldDB" id="A0A0J6WUL6"/>
<dbReference type="Pfam" id="PF02541">
    <property type="entry name" value="Ppx-GppA"/>
    <property type="match status" value="1"/>
</dbReference>
<dbReference type="Gene3D" id="3.30.420.40">
    <property type="match status" value="1"/>
</dbReference>
<dbReference type="RefSeq" id="WP_048514923.1">
    <property type="nucleotide sequence ID" value="NZ_FUXD01000007.1"/>
</dbReference>
<dbReference type="Gene3D" id="3.30.420.150">
    <property type="entry name" value="Exopolyphosphatase. Domain 2"/>
    <property type="match status" value="1"/>
</dbReference>
<feature type="domain" description="Ppx/GppA phosphatase N-terminal" evidence="2">
    <location>
        <begin position="34"/>
        <end position="292"/>
    </location>
</feature>
<comment type="caution">
    <text evidence="3">The sequence shown here is derived from an EMBL/GenBank/DDBJ whole genome shotgun (WGS) entry which is preliminary data.</text>
</comment>
<dbReference type="EMBL" id="LEKT01000042">
    <property type="protein sequence ID" value="KMO85878.1"/>
    <property type="molecule type" value="Genomic_DNA"/>
</dbReference>
<dbReference type="SUPFAM" id="SSF53067">
    <property type="entry name" value="Actin-like ATPase domain"/>
    <property type="match status" value="2"/>
</dbReference>
<dbReference type="InterPro" id="IPR050273">
    <property type="entry name" value="GppA/Ppx_hydrolase"/>
</dbReference>
<dbReference type="OrthoDB" id="9807195at2"/>
<dbReference type="CDD" id="cd24054">
    <property type="entry name" value="ASKHA_NBD_AaPPX-GppA_MtPPX2-like"/>
    <property type="match status" value="1"/>
</dbReference>
<dbReference type="InterPro" id="IPR003695">
    <property type="entry name" value="Ppx_GppA_N"/>
</dbReference>
<dbReference type="STRING" id="39029.BSR42_09970"/>
<name>A0A0J6WUL6_9FIRM</name>
<gene>
    <name evidence="3" type="ORF">AB840_11135</name>
</gene>
<comment type="similarity">
    <text evidence="1">Belongs to the GppA/Ppx family.</text>
</comment>
<proteinExistence type="inferred from homology"/>
<evidence type="ECO:0000313" key="4">
    <source>
        <dbReference type="Proteomes" id="UP000036503"/>
    </source>
</evidence>
<accession>A0A0J6WUL6</accession>
<dbReference type="PATRIC" id="fig|1122219.3.peg.2179"/>
<dbReference type="InterPro" id="IPR043129">
    <property type="entry name" value="ATPase_NBD"/>
</dbReference>
<dbReference type="Proteomes" id="UP000036503">
    <property type="component" value="Unassembled WGS sequence"/>
</dbReference>
<sequence length="311" mass="34186">MKQKEYAVIDIGSNSLRLMRGWRDAQGSWHLGAKVLKTTRLGRDLDRTGRLSIDGMETSFKVMARWYSSLEGISVCAVATSAVREAVDGQAFLAEIRARFGWHCRVISGLEEAALSFCGAASTAEAGQHIVVLDIGGGSSEVAAGVDGIIQWAHSYPLGAVRLTSNAVMTDQEILALEAHCTSQWLPMHTLPDKVIGVGGTLTTLAAMQLDMETYDPRRVDGSVISFENLIRHIERLQRMTVEERRHVPGLQPGRSDIIVAGLVIARSFMRTYGFSEITVSEQDLMEGLFFRDSFHDAAWRSTDSKQEGVL</sequence>
<reference evidence="3 4" key="1">
    <citation type="submission" date="2015-06" db="EMBL/GenBank/DDBJ databases">
        <title>Draft genome sequence of beer spoilage bacterium Megasphaera cerevisiae type strain 20462.</title>
        <authorList>
            <person name="Kutumbaka K."/>
            <person name="Pasmowitz J."/>
            <person name="Mategko J."/>
            <person name="Reyes D."/>
            <person name="Friedrich A."/>
            <person name="Han S."/>
            <person name="Martens-Habbena W."/>
            <person name="Neal-McKinney J."/>
            <person name="Janagama H.K."/>
            <person name="Nadala C."/>
            <person name="Samadpour M."/>
        </authorList>
    </citation>
    <scope>NUCLEOTIDE SEQUENCE [LARGE SCALE GENOMIC DNA]</scope>
    <source>
        <strain evidence="3 4">DSM 20462</strain>
    </source>
</reference>
<dbReference type="PANTHER" id="PTHR30005">
    <property type="entry name" value="EXOPOLYPHOSPHATASE"/>
    <property type="match status" value="1"/>
</dbReference>
<dbReference type="InParanoid" id="A0A0J6WUL6"/>
<evidence type="ECO:0000313" key="3">
    <source>
        <dbReference type="EMBL" id="KMO85878.1"/>
    </source>
</evidence>
<dbReference type="PANTHER" id="PTHR30005:SF0">
    <property type="entry name" value="RETROGRADE REGULATION PROTEIN 2"/>
    <property type="match status" value="1"/>
</dbReference>
<evidence type="ECO:0000259" key="2">
    <source>
        <dbReference type="Pfam" id="PF02541"/>
    </source>
</evidence>
<keyword evidence="4" id="KW-1185">Reference proteome</keyword>
<organism evidence="3 4">
    <name type="scientific">Megasphaera cerevisiae DSM 20462</name>
    <dbReference type="NCBI Taxonomy" id="1122219"/>
    <lineage>
        <taxon>Bacteria</taxon>
        <taxon>Bacillati</taxon>
        <taxon>Bacillota</taxon>
        <taxon>Negativicutes</taxon>
        <taxon>Veillonellales</taxon>
        <taxon>Veillonellaceae</taxon>
        <taxon>Megasphaera</taxon>
    </lineage>
</organism>
<evidence type="ECO:0000256" key="1">
    <source>
        <dbReference type="ARBA" id="ARBA00007125"/>
    </source>
</evidence>
<protein>
    <submittedName>
        <fullName evidence="3">Phosphatase</fullName>
    </submittedName>
</protein>
<dbReference type="GO" id="GO:0016462">
    <property type="term" value="F:pyrophosphatase activity"/>
    <property type="evidence" value="ECO:0007669"/>
    <property type="project" value="TreeGrafter"/>
</dbReference>